<sequence>MKRNNFLVVMILIIWFVISFVTNILGPLMPIIIQTYKLSLTMAAFLPFSFFLAYGIMSIPAGILIEKMGEKKAMLLAFSLNLAGSLAFAIHPLYSTALSSLFVIGLGMAMLQVIINPLMRTAGGEENFAFYSVMAQLTFGLASFISPFVFTSLLHQNSAFLTFISDNLVQNDLNWTILYWLFTLIFIIILLVIAPLKIPIVKRNDDEKTGTFQVYIDLLKKREIWLFFLGIIAYVGTEQSLANWMSEFLRSYHGVDPATGGASAVAWFWGAMTFGCLLGLAVLKLWDSKIVLKTASIFSMIVLIAALYGNTKLAVAAFITLGFTISVMFSIVFSLALNSTHKHHGSFSGILCSGIFGGALVPLIIGTLGDCIGLRYAMSFLFVTLGYILFLAYRAKPIITNKTTQLKNIFKSGI</sequence>
<feature type="transmembrane region" description="Helical" evidence="6">
    <location>
        <begin position="349"/>
        <end position="368"/>
    </location>
</feature>
<organism evidence="8 9">
    <name type="scientific">Flavobacterium collinsii</name>
    <dbReference type="NCBI Taxonomy" id="1114861"/>
    <lineage>
        <taxon>Bacteria</taxon>
        <taxon>Pseudomonadati</taxon>
        <taxon>Bacteroidota</taxon>
        <taxon>Flavobacteriia</taxon>
        <taxon>Flavobacteriales</taxon>
        <taxon>Flavobacteriaceae</taxon>
        <taxon>Flavobacterium</taxon>
    </lineage>
</organism>
<accession>A0A9W4TJ33</accession>
<dbReference type="SUPFAM" id="SSF103473">
    <property type="entry name" value="MFS general substrate transporter"/>
    <property type="match status" value="1"/>
</dbReference>
<dbReference type="Pfam" id="PF07690">
    <property type="entry name" value="MFS_1"/>
    <property type="match status" value="1"/>
</dbReference>
<dbReference type="EMBL" id="OX336425">
    <property type="protein sequence ID" value="CAI2769194.1"/>
    <property type="molecule type" value="Genomic_DNA"/>
</dbReference>
<evidence type="ECO:0000256" key="5">
    <source>
        <dbReference type="ARBA" id="ARBA00023136"/>
    </source>
</evidence>
<evidence type="ECO:0000256" key="1">
    <source>
        <dbReference type="ARBA" id="ARBA00004429"/>
    </source>
</evidence>
<dbReference type="KEGG" id="fcs:TRV642_4552"/>
<evidence type="ECO:0000259" key="7">
    <source>
        <dbReference type="PROSITE" id="PS50850"/>
    </source>
</evidence>
<gene>
    <name evidence="8" type="ORF">TRV642_4552</name>
</gene>
<keyword evidence="5 6" id="KW-0472">Membrane</keyword>
<feature type="transmembrane region" description="Helical" evidence="6">
    <location>
        <begin position="177"/>
        <end position="196"/>
    </location>
</feature>
<dbReference type="PANTHER" id="PTHR43702:SF12">
    <property type="entry name" value="N-ACETYL GLUCOSAMINE TRANSPORTER NAGP"/>
    <property type="match status" value="1"/>
</dbReference>
<feature type="transmembrane region" description="Helical" evidence="6">
    <location>
        <begin position="45"/>
        <end position="66"/>
    </location>
</feature>
<dbReference type="Proteomes" id="UP001152749">
    <property type="component" value="Chromosome"/>
</dbReference>
<evidence type="ECO:0000313" key="8">
    <source>
        <dbReference type="EMBL" id="CAI2769194.1"/>
    </source>
</evidence>
<dbReference type="AlphaFoldDB" id="A0A9W4TJ33"/>
<dbReference type="InterPro" id="IPR050375">
    <property type="entry name" value="MFS_TsgA-like"/>
</dbReference>
<keyword evidence="3 6" id="KW-0812">Transmembrane</keyword>
<feature type="transmembrane region" description="Helical" evidence="6">
    <location>
        <begin position="97"/>
        <end position="116"/>
    </location>
</feature>
<feature type="transmembrane region" description="Helical" evidence="6">
    <location>
        <begin position="73"/>
        <end position="91"/>
    </location>
</feature>
<dbReference type="GO" id="GO:0005886">
    <property type="term" value="C:plasma membrane"/>
    <property type="evidence" value="ECO:0007669"/>
    <property type="project" value="UniProtKB-SubCell"/>
</dbReference>
<dbReference type="GO" id="GO:0022857">
    <property type="term" value="F:transmembrane transporter activity"/>
    <property type="evidence" value="ECO:0007669"/>
    <property type="project" value="InterPro"/>
</dbReference>
<evidence type="ECO:0000256" key="3">
    <source>
        <dbReference type="ARBA" id="ARBA00022692"/>
    </source>
</evidence>
<evidence type="ECO:0000313" key="9">
    <source>
        <dbReference type="Proteomes" id="UP001152749"/>
    </source>
</evidence>
<keyword evidence="4 6" id="KW-1133">Transmembrane helix</keyword>
<feature type="transmembrane region" description="Helical" evidence="6">
    <location>
        <begin position="374"/>
        <end position="393"/>
    </location>
</feature>
<comment type="subcellular location">
    <subcellularLocation>
        <location evidence="1">Cell inner membrane</location>
        <topology evidence="1">Multi-pass membrane protein</topology>
    </subcellularLocation>
</comment>
<feature type="transmembrane region" description="Helical" evidence="6">
    <location>
        <begin position="314"/>
        <end position="337"/>
    </location>
</feature>
<dbReference type="RefSeq" id="WP_263361633.1">
    <property type="nucleotide sequence ID" value="NZ_OX336425.1"/>
</dbReference>
<feature type="domain" description="Major facilitator superfamily (MFS) profile" evidence="7">
    <location>
        <begin position="7"/>
        <end position="404"/>
    </location>
</feature>
<reference evidence="8" key="1">
    <citation type="submission" date="2022-09" db="EMBL/GenBank/DDBJ databases">
        <authorList>
            <person name="Duchaud E."/>
        </authorList>
    </citation>
    <scope>NUCLEOTIDE SEQUENCE</scope>
    <source>
        <strain evidence="8">TRV642</strain>
    </source>
</reference>
<keyword evidence="2" id="KW-1003">Cell membrane</keyword>
<feature type="transmembrane region" description="Helical" evidence="6">
    <location>
        <begin position="290"/>
        <end position="308"/>
    </location>
</feature>
<protein>
    <submittedName>
        <fullName evidence="8">Major facilitator superfamily (MFS) permease. Putative sugar:proton symporter</fullName>
    </submittedName>
</protein>
<dbReference type="InterPro" id="IPR020846">
    <property type="entry name" value="MFS_dom"/>
</dbReference>
<dbReference type="Gene3D" id="1.20.1250.20">
    <property type="entry name" value="MFS general substrate transporter like domains"/>
    <property type="match status" value="2"/>
</dbReference>
<dbReference type="PROSITE" id="PS50850">
    <property type="entry name" value="MFS"/>
    <property type="match status" value="1"/>
</dbReference>
<dbReference type="InterPro" id="IPR011701">
    <property type="entry name" value="MFS"/>
</dbReference>
<dbReference type="PANTHER" id="PTHR43702">
    <property type="entry name" value="L-FUCOSE-PROTON SYMPORTER"/>
    <property type="match status" value="1"/>
</dbReference>
<feature type="transmembrane region" description="Helical" evidence="6">
    <location>
        <begin position="128"/>
        <end position="150"/>
    </location>
</feature>
<evidence type="ECO:0000256" key="6">
    <source>
        <dbReference type="SAM" id="Phobius"/>
    </source>
</evidence>
<feature type="transmembrane region" description="Helical" evidence="6">
    <location>
        <begin position="7"/>
        <end position="33"/>
    </location>
</feature>
<evidence type="ECO:0000256" key="2">
    <source>
        <dbReference type="ARBA" id="ARBA00022475"/>
    </source>
</evidence>
<feature type="transmembrane region" description="Helical" evidence="6">
    <location>
        <begin position="264"/>
        <end position="283"/>
    </location>
</feature>
<name>A0A9W4TJ33_9FLAO</name>
<dbReference type="InterPro" id="IPR036259">
    <property type="entry name" value="MFS_trans_sf"/>
</dbReference>
<feature type="transmembrane region" description="Helical" evidence="6">
    <location>
        <begin position="224"/>
        <end position="244"/>
    </location>
</feature>
<evidence type="ECO:0000256" key="4">
    <source>
        <dbReference type="ARBA" id="ARBA00022989"/>
    </source>
</evidence>
<proteinExistence type="predicted"/>